<dbReference type="RefSeq" id="WP_409589780.1">
    <property type="nucleotide sequence ID" value="NZ_CAKMTZ010000104.1"/>
</dbReference>
<sequence>MKKNFIFVAIIAATLFGISLDIPSYIVGGISVGFSLRWFVFIMDDFKQNKLSNKVISVIGYSLLLVMAGGIFELNKDESYLTIFSMMACAAIGIILAELVRNDCNYNQEDNG</sequence>
<feature type="transmembrane region" description="Helical" evidence="1">
    <location>
        <begin position="55"/>
        <end position="74"/>
    </location>
</feature>
<dbReference type="EMBL" id="CAKMUD010000105">
    <property type="protein sequence ID" value="CAH1601889.1"/>
    <property type="molecule type" value="Genomic_DNA"/>
</dbReference>
<proteinExistence type="predicted"/>
<protein>
    <submittedName>
        <fullName evidence="2">Uncharacterized protein</fullName>
    </submittedName>
</protein>
<keyword evidence="1" id="KW-0472">Membrane</keyword>
<evidence type="ECO:0000313" key="2">
    <source>
        <dbReference type="EMBL" id="CAH1601889.1"/>
    </source>
</evidence>
<dbReference type="Proteomes" id="UP001295462">
    <property type="component" value="Unassembled WGS sequence"/>
</dbReference>
<gene>
    <name evidence="2" type="ORF">THF1A12_50303</name>
</gene>
<organism evidence="2 3">
    <name type="scientific">Vibrio jasicida</name>
    <dbReference type="NCBI Taxonomy" id="766224"/>
    <lineage>
        <taxon>Bacteria</taxon>
        <taxon>Pseudomonadati</taxon>
        <taxon>Pseudomonadota</taxon>
        <taxon>Gammaproteobacteria</taxon>
        <taxon>Vibrionales</taxon>
        <taxon>Vibrionaceae</taxon>
        <taxon>Vibrio</taxon>
    </lineage>
</organism>
<evidence type="ECO:0000256" key="1">
    <source>
        <dbReference type="SAM" id="Phobius"/>
    </source>
</evidence>
<dbReference type="AlphaFoldDB" id="A0AAU9QXC7"/>
<accession>A0AAU9QXC7</accession>
<keyword evidence="1" id="KW-1133">Transmembrane helix</keyword>
<keyword evidence="1" id="KW-0812">Transmembrane</keyword>
<evidence type="ECO:0000313" key="3">
    <source>
        <dbReference type="Proteomes" id="UP001295462"/>
    </source>
</evidence>
<reference evidence="2" key="1">
    <citation type="submission" date="2022-01" db="EMBL/GenBank/DDBJ databases">
        <authorList>
            <person name="Lagorce A."/>
        </authorList>
    </citation>
    <scope>NUCLEOTIDE SEQUENCE</scope>
    <source>
        <strain evidence="2">Th15_F1_A12</strain>
    </source>
</reference>
<feature type="transmembrane region" description="Helical" evidence="1">
    <location>
        <begin position="80"/>
        <end position="100"/>
    </location>
</feature>
<name>A0AAU9QXC7_9VIBR</name>
<comment type="caution">
    <text evidence="2">The sequence shown here is derived from an EMBL/GenBank/DDBJ whole genome shotgun (WGS) entry which is preliminary data.</text>
</comment>